<feature type="region of interest" description="Disordered" evidence="1">
    <location>
        <begin position="82"/>
        <end position="143"/>
    </location>
</feature>
<dbReference type="AlphaFoldDB" id="A0A1Z4N950"/>
<evidence type="ECO:0000313" key="3">
    <source>
        <dbReference type="Proteomes" id="UP000218785"/>
    </source>
</evidence>
<feature type="compositionally biased region" description="Polar residues" evidence="1">
    <location>
        <begin position="122"/>
        <end position="135"/>
    </location>
</feature>
<dbReference type="RefSeq" id="WP_096582335.1">
    <property type="nucleotide sequence ID" value="NZ_CAWNJS010000001.1"/>
</dbReference>
<feature type="compositionally biased region" description="Polar residues" evidence="1">
    <location>
        <begin position="791"/>
        <end position="811"/>
    </location>
</feature>
<dbReference type="EMBL" id="AP018248">
    <property type="protein sequence ID" value="BAZ02249.1"/>
    <property type="molecule type" value="Genomic_DNA"/>
</dbReference>
<protein>
    <recommendedName>
        <fullName evidence="4">Collagen-like protein</fullName>
    </recommendedName>
</protein>
<evidence type="ECO:0000313" key="2">
    <source>
        <dbReference type="EMBL" id="BAZ02249.1"/>
    </source>
</evidence>
<keyword evidence="3" id="KW-1185">Reference proteome</keyword>
<name>A0A1Z4N950_9CYAN</name>
<organism evidence="2 3">
    <name type="scientific">Tolypothrix tenuis PCC 7101</name>
    <dbReference type="NCBI Taxonomy" id="231146"/>
    <lineage>
        <taxon>Bacteria</taxon>
        <taxon>Bacillati</taxon>
        <taxon>Cyanobacteriota</taxon>
        <taxon>Cyanophyceae</taxon>
        <taxon>Nostocales</taxon>
        <taxon>Tolypothrichaceae</taxon>
        <taxon>Tolypothrix</taxon>
    </lineage>
</organism>
<proteinExistence type="predicted"/>
<dbReference type="Proteomes" id="UP000218785">
    <property type="component" value="Chromosome"/>
</dbReference>
<evidence type="ECO:0008006" key="4">
    <source>
        <dbReference type="Google" id="ProtNLM"/>
    </source>
</evidence>
<evidence type="ECO:0000256" key="1">
    <source>
        <dbReference type="SAM" id="MobiDB-lite"/>
    </source>
</evidence>
<reference evidence="2 3" key="1">
    <citation type="submission" date="2017-06" db="EMBL/GenBank/DDBJ databases">
        <title>Genome sequencing of cyanobaciteial culture collection at National Institute for Environmental Studies (NIES).</title>
        <authorList>
            <person name="Hirose Y."/>
            <person name="Shimura Y."/>
            <person name="Fujisawa T."/>
            <person name="Nakamura Y."/>
            <person name="Kawachi M."/>
        </authorList>
    </citation>
    <scope>NUCLEOTIDE SEQUENCE [LARGE SCALE GENOMIC DNA]</scope>
    <source>
        <strain evidence="2 3">NIES-37</strain>
    </source>
</reference>
<accession>A0A1Z4N950</accession>
<gene>
    <name evidence="2" type="ORF">NIES37_62610</name>
</gene>
<feature type="region of interest" description="Disordered" evidence="1">
    <location>
        <begin position="787"/>
        <end position="824"/>
    </location>
</feature>
<feature type="compositionally biased region" description="Basic and acidic residues" evidence="1">
    <location>
        <begin position="94"/>
        <end position="119"/>
    </location>
</feature>
<feature type="region of interest" description="Disordered" evidence="1">
    <location>
        <begin position="516"/>
        <end position="545"/>
    </location>
</feature>
<dbReference type="KEGG" id="ttq:NIES37_62610"/>
<sequence>MADNCTQLKAEIEALKREIAKLKTIDENAIIAQAVKRSEMSIVPRIDVAVAAGATVIYNKLEPQINSAASKAKDALETAFKADSAATNSNKNSLEAKRQAEKSISEAVEAKRQANEAKGEATNANGQAKNANSTAKKADEVATRAKRKADTVEVQAVSAETKARIAERESLSAKDAARIASQNSELAKNVANQADLKSGNAINKSLDAVSKAGSAASKAEDAIKETKGIRGLVDGFKGQLSKLSSTIEKAEKLAGDAILKAGKAIGISEEALKSVAKWGGKILEIIGVVATILTMIEQIAILETLGARIDAVERGLDALGNDLSGILGKLFTLTRRIEAVGATVPPVKALADQARIEALNASNQIPKIREDAASALGLATNAFQKAESAQGTANTAVRVASGASATAKKAQADAIRAQAKAEIADQNAGLAKKIGDKALKIGGDALGKAGVALTTALTAISLYQGIKLLKGLKGDRGLPGLPGLRGLPGQKGDRGLQGIPGKDGFIYSIYLPGQKGEKGDKGDRGDVGIGRDGRPGIDGKDGKDGKDVNPADLNFIKAALARIEAKTTTNLGITNIVNLKLGSQVIGGITGQIQRFASWSMLDRITNLITLATTLHNATMLSNDIVSTLTSSITNTLAVFGLKDAEGNPYDAGDLIKGSIADLLKRTLGLENYVKLTLAWKQANRIYQAGANILSTVRNIIDSTRDIAVVTGVNVADIGNALRNEGVVSDDAYKPMSTNLGTTKLQRMVDKLDNLSDAASSIETVTSSVRSIKEDVEELTNQKAEFKKALTSGQKEQTGTESTLDKSSNPPKINADDEVLTSAS</sequence>